<sequence>MPKPKTAFPRNVFELLTLARRVKESVFNSPHYQQRSAEFEQDLQRLSEGVDRLQKARDESQTRDTLKIAFRDKTRDEVCVILGRIAKHVELAARSDLAVLQSSGFELIAQVKAKRPLSSQPLPAPALTVKHGRVSGTLVANAKPVPGAASYEFRITDSDPTISENFRPFGTFAHGTHITIPDRTPGRTYSVIARCIGTAGPGAWSSPFTLMSL</sequence>
<proteinExistence type="predicted"/>
<dbReference type="InterPro" id="IPR036116">
    <property type="entry name" value="FN3_sf"/>
</dbReference>
<dbReference type="EMBL" id="CP001124">
    <property type="protein sequence ID" value="ACH37803.1"/>
    <property type="molecule type" value="Genomic_DNA"/>
</dbReference>
<evidence type="ECO:0000313" key="2">
    <source>
        <dbReference type="EMBL" id="ACH37803.1"/>
    </source>
</evidence>
<dbReference type="RefSeq" id="WP_012529211.1">
    <property type="nucleotide sequence ID" value="NC_011146.1"/>
</dbReference>
<accession>B5EE65</accession>
<organism evidence="2 3">
    <name type="scientific">Citrifermentans bemidjiense (strain ATCC BAA-1014 / DSM 16622 / JCM 12645 / Bem)</name>
    <name type="common">Geobacter bemidjiensis</name>
    <dbReference type="NCBI Taxonomy" id="404380"/>
    <lineage>
        <taxon>Bacteria</taxon>
        <taxon>Pseudomonadati</taxon>
        <taxon>Thermodesulfobacteriota</taxon>
        <taxon>Desulfuromonadia</taxon>
        <taxon>Geobacterales</taxon>
        <taxon>Geobacteraceae</taxon>
        <taxon>Citrifermentans</taxon>
    </lineage>
</organism>
<feature type="coiled-coil region" evidence="1">
    <location>
        <begin position="36"/>
        <end position="63"/>
    </location>
</feature>
<name>B5EE65_CITBB</name>
<keyword evidence="3" id="KW-1185">Reference proteome</keyword>
<evidence type="ECO:0008006" key="4">
    <source>
        <dbReference type="Google" id="ProtNLM"/>
    </source>
</evidence>
<evidence type="ECO:0000313" key="3">
    <source>
        <dbReference type="Proteomes" id="UP000008825"/>
    </source>
</evidence>
<dbReference type="OrthoDB" id="5395227at2"/>
<protein>
    <recommendedName>
        <fullName evidence="4">Fibronectin type-III domain-containing protein</fullName>
    </recommendedName>
</protein>
<dbReference type="AlphaFoldDB" id="B5EE65"/>
<keyword evidence="1" id="KW-0175">Coiled coil</keyword>
<gene>
    <name evidence="2" type="ordered locus">Gbem_0777</name>
</gene>
<reference evidence="2 3" key="2">
    <citation type="journal article" date="2010" name="BMC Genomics">
        <title>The genome of Geobacter bemidjiensis, exemplar for the subsurface clade of Geobacter species that predominate in Fe(III)-reducing subsurface environments.</title>
        <authorList>
            <person name="Aklujkar M."/>
            <person name="Young N.D."/>
            <person name="Holmes D."/>
            <person name="Chavan M."/>
            <person name="Risso C."/>
            <person name="Kiss H.E."/>
            <person name="Han C.S."/>
            <person name="Land M.L."/>
            <person name="Lovley D.R."/>
        </authorList>
    </citation>
    <scope>NUCLEOTIDE SEQUENCE [LARGE SCALE GENOMIC DNA]</scope>
    <source>
        <strain evidence="3">ATCC BAA-1014 / DSM 16622 / JCM 12645 / Bem</strain>
    </source>
</reference>
<reference evidence="2 3" key="1">
    <citation type="submission" date="2008-07" db="EMBL/GenBank/DDBJ databases">
        <title>Complete sequence of Geobacter bemidjiensis BEM.</title>
        <authorList>
            <consortium name="US DOE Joint Genome Institute"/>
            <person name="Lucas S."/>
            <person name="Copeland A."/>
            <person name="Lapidus A."/>
            <person name="Glavina del Rio T."/>
            <person name="Dalin E."/>
            <person name="Tice H."/>
            <person name="Bruce D."/>
            <person name="Goodwin L."/>
            <person name="Pitluck S."/>
            <person name="Kiss H."/>
            <person name="Brettin T."/>
            <person name="Detter J.C."/>
            <person name="Han C."/>
            <person name="Kuske C.R."/>
            <person name="Schmutz J."/>
            <person name="Larimer F."/>
            <person name="Land M."/>
            <person name="Hauser L."/>
            <person name="Kyrpides N."/>
            <person name="Lykidis A."/>
            <person name="Lovley D."/>
            <person name="Richardson P."/>
        </authorList>
    </citation>
    <scope>NUCLEOTIDE SEQUENCE [LARGE SCALE GENOMIC DNA]</scope>
    <source>
        <strain evidence="3">ATCC BAA-1014 / DSM 16622 / JCM 12645 / Bem</strain>
    </source>
</reference>
<dbReference type="STRING" id="404380.Gbem_0777"/>
<dbReference type="HOGENOM" id="CLU_1292848_0_0_7"/>
<dbReference type="KEGG" id="gbm:Gbem_0777"/>
<dbReference type="SUPFAM" id="SSF49265">
    <property type="entry name" value="Fibronectin type III"/>
    <property type="match status" value="1"/>
</dbReference>
<evidence type="ECO:0000256" key="1">
    <source>
        <dbReference type="SAM" id="Coils"/>
    </source>
</evidence>
<dbReference type="Proteomes" id="UP000008825">
    <property type="component" value="Chromosome"/>
</dbReference>